<evidence type="ECO:0000313" key="1">
    <source>
        <dbReference type="EMBL" id="CAH0102862.1"/>
    </source>
</evidence>
<gene>
    <name evidence="1" type="ORF">DGAL_LOCUS5386</name>
</gene>
<dbReference type="EMBL" id="CAKKLH010000096">
    <property type="protein sequence ID" value="CAH0102862.1"/>
    <property type="molecule type" value="Genomic_DNA"/>
</dbReference>
<organism evidence="1 2">
    <name type="scientific">Daphnia galeata</name>
    <dbReference type="NCBI Taxonomy" id="27404"/>
    <lineage>
        <taxon>Eukaryota</taxon>
        <taxon>Metazoa</taxon>
        <taxon>Ecdysozoa</taxon>
        <taxon>Arthropoda</taxon>
        <taxon>Crustacea</taxon>
        <taxon>Branchiopoda</taxon>
        <taxon>Diplostraca</taxon>
        <taxon>Cladocera</taxon>
        <taxon>Anomopoda</taxon>
        <taxon>Daphniidae</taxon>
        <taxon>Daphnia</taxon>
    </lineage>
</organism>
<evidence type="ECO:0000313" key="2">
    <source>
        <dbReference type="Proteomes" id="UP000789390"/>
    </source>
</evidence>
<reference evidence="1" key="1">
    <citation type="submission" date="2021-11" db="EMBL/GenBank/DDBJ databases">
        <authorList>
            <person name="Schell T."/>
        </authorList>
    </citation>
    <scope>NUCLEOTIDE SEQUENCE</scope>
    <source>
        <strain evidence="1">M5</strain>
    </source>
</reference>
<accession>A0A8J2RNK3</accession>
<protein>
    <submittedName>
        <fullName evidence="1">Uncharacterized protein</fullName>
    </submittedName>
</protein>
<name>A0A8J2RNK3_9CRUS</name>
<proteinExistence type="predicted"/>
<dbReference type="Proteomes" id="UP000789390">
    <property type="component" value="Unassembled WGS sequence"/>
</dbReference>
<keyword evidence="2" id="KW-1185">Reference proteome</keyword>
<dbReference type="AlphaFoldDB" id="A0A8J2RNK3"/>
<comment type="caution">
    <text evidence="1">The sequence shown here is derived from an EMBL/GenBank/DDBJ whole genome shotgun (WGS) entry which is preliminary data.</text>
</comment>
<sequence>MTPEMLFEAGLIPVLLQKQQNKGNVEDEEFTELVQNFDGIEDWPRDAVVVDSPAEDDLPGGDIEEIRKRLKKLEDVPRVIIPFKSDIQMLELIVSVCNPANVELPNLVSNYIAVKQYVYSCL</sequence>